<dbReference type="Gene3D" id="1.10.8.10">
    <property type="entry name" value="DNA helicase RuvA subunit, C-terminal domain"/>
    <property type="match status" value="1"/>
</dbReference>
<protein>
    <recommendedName>
        <fullName evidence="2">CUE domain-containing protein</fullName>
    </recommendedName>
</protein>
<dbReference type="EMBL" id="BAAFRS010000243">
    <property type="protein sequence ID" value="GAB1225127.1"/>
    <property type="molecule type" value="Genomic_DNA"/>
</dbReference>
<organism evidence="3 4">
    <name type="scientific">Entamoeba nuttalli</name>
    <dbReference type="NCBI Taxonomy" id="412467"/>
    <lineage>
        <taxon>Eukaryota</taxon>
        <taxon>Amoebozoa</taxon>
        <taxon>Evosea</taxon>
        <taxon>Archamoebae</taxon>
        <taxon>Mastigamoebida</taxon>
        <taxon>Entamoebidae</taxon>
        <taxon>Entamoeba</taxon>
    </lineage>
</organism>
<accession>A0ABQ0DQU2</accession>
<dbReference type="InterPro" id="IPR040195">
    <property type="entry name" value="CUE_CUED1"/>
</dbReference>
<dbReference type="PROSITE" id="PS51140">
    <property type="entry name" value="CUE"/>
    <property type="match status" value="1"/>
</dbReference>
<dbReference type="Pfam" id="PF02845">
    <property type="entry name" value="CUE"/>
    <property type="match status" value="1"/>
</dbReference>
<evidence type="ECO:0000313" key="4">
    <source>
        <dbReference type="Proteomes" id="UP001628156"/>
    </source>
</evidence>
<dbReference type="Proteomes" id="UP001628156">
    <property type="component" value="Unassembled WGS sequence"/>
</dbReference>
<evidence type="ECO:0000259" key="2">
    <source>
        <dbReference type="PROSITE" id="PS51140"/>
    </source>
</evidence>
<keyword evidence="1" id="KW-0812">Transmembrane</keyword>
<proteinExistence type="predicted"/>
<dbReference type="CDD" id="cd14366">
    <property type="entry name" value="CUE_CUED1"/>
    <property type="match status" value="1"/>
</dbReference>
<dbReference type="InterPro" id="IPR009060">
    <property type="entry name" value="UBA-like_sf"/>
</dbReference>
<feature type="domain" description="CUE" evidence="2">
    <location>
        <begin position="5"/>
        <end position="48"/>
    </location>
</feature>
<dbReference type="InterPro" id="IPR003892">
    <property type="entry name" value="CUE"/>
</dbReference>
<gene>
    <name evidence="3" type="ORF">ENUP19_0243G0006</name>
</gene>
<keyword evidence="4" id="KW-1185">Reference proteome</keyword>
<keyword evidence="1" id="KW-1133">Transmembrane helix</keyword>
<dbReference type="PANTHER" id="PTHR13467">
    <property type="entry name" value="CUE DOMAIN CONTAINING PROTEIN 1"/>
    <property type="match status" value="1"/>
</dbReference>
<feature type="transmembrane region" description="Helical" evidence="1">
    <location>
        <begin position="144"/>
        <end position="164"/>
    </location>
</feature>
<reference evidence="3 4" key="1">
    <citation type="journal article" date="2019" name="PLoS Negl. Trop. Dis.">
        <title>Whole genome sequencing of Entamoeba nuttalli reveals mammalian host-related molecular signatures and a novel octapeptide-repeat surface protein.</title>
        <authorList>
            <person name="Tanaka M."/>
            <person name="Makiuchi T."/>
            <person name="Komiyama T."/>
            <person name="Shiina T."/>
            <person name="Osaki K."/>
            <person name="Tachibana H."/>
        </authorList>
    </citation>
    <scope>NUCLEOTIDE SEQUENCE [LARGE SCALE GENOMIC DNA]</scope>
    <source>
        <strain evidence="3 4">P19-061405</strain>
    </source>
</reference>
<evidence type="ECO:0000256" key="1">
    <source>
        <dbReference type="SAM" id="Phobius"/>
    </source>
</evidence>
<keyword evidence="1" id="KW-0472">Membrane</keyword>
<comment type="caution">
    <text evidence="3">The sequence shown here is derived from an EMBL/GenBank/DDBJ whole genome shotgun (WGS) entry which is preliminary data.</text>
</comment>
<name>A0ABQ0DQU2_9EUKA</name>
<dbReference type="SUPFAM" id="SSF46934">
    <property type="entry name" value="UBA-like"/>
    <property type="match status" value="1"/>
</dbReference>
<dbReference type="InterPro" id="IPR040192">
    <property type="entry name" value="CUEDC1"/>
</dbReference>
<sequence length="175" mass="20449">MQTITWKQGLEELKGIFPNIDSKLIEQTLRDNGGHMEQTVDILLSFTDDTIPTQNQNHEEFISTSNNDISDEELARRIQEHEFNMYKSLGGRKAMDQFLKDLENPNHSAPKQNQEVKSFWNQLSASAQNVFKEMFKTKGQYQFVLHYIFLNKVSVFLIILENYLKMNQLKKSVCL</sequence>
<dbReference type="PANTHER" id="PTHR13467:SF3">
    <property type="entry name" value="CUE DOMAIN-CONTAINING PROTEIN 1"/>
    <property type="match status" value="1"/>
</dbReference>
<evidence type="ECO:0000313" key="3">
    <source>
        <dbReference type="EMBL" id="GAB1225127.1"/>
    </source>
</evidence>